<name>A0ABW7DP49_9FIRM</name>
<dbReference type="RefSeq" id="WP_113856167.1">
    <property type="nucleotide sequence ID" value="NZ_CP011940.1"/>
</dbReference>
<dbReference type="Proteomes" id="UP001605989">
    <property type="component" value="Unassembled WGS sequence"/>
</dbReference>
<evidence type="ECO:0000313" key="1">
    <source>
        <dbReference type="EMBL" id="MFG6273140.1"/>
    </source>
</evidence>
<gene>
    <name evidence="1" type="ORF">ACGTZG_08045</name>
</gene>
<evidence type="ECO:0000313" key="2">
    <source>
        <dbReference type="Proteomes" id="UP001605989"/>
    </source>
</evidence>
<accession>A0ABW7DP49</accession>
<reference evidence="1 2" key="1">
    <citation type="submission" date="2024-10" db="EMBL/GenBank/DDBJ databases">
        <authorList>
            <person name="Sang B.-I."/>
            <person name="Prabhaharan D."/>
        </authorList>
    </citation>
    <scope>NUCLEOTIDE SEQUENCE [LARGE SCALE GENOMIC DNA]</scope>
    <source>
        <strain evidence="1 2">MH</strain>
    </source>
</reference>
<keyword evidence="2" id="KW-1185">Reference proteome</keyword>
<comment type="caution">
    <text evidence="1">The sequence shown here is derived from an EMBL/GenBank/DDBJ whole genome shotgun (WGS) entry which is preliminary data.</text>
</comment>
<dbReference type="EMBL" id="JBIEKR010000006">
    <property type="protein sequence ID" value="MFG6273140.1"/>
    <property type="molecule type" value="Genomic_DNA"/>
</dbReference>
<sequence>MNKMVQGLLDNARLFRDKGAMYINKAEMSDIHSPQFDRYLQRAASALNASTTYYETAYRVAADMYGENEAIEMLLDDIGNNCKLIDRLVNDNSIDE</sequence>
<proteinExistence type="predicted"/>
<protein>
    <submittedName>
        <fullName evidence="1">Uncharacterized protein</fullName>
    </submittedName>
</protein>
<organism evidence="1 2">
    <name type="scientific">Megasphaera hexanoica</name>
    <dbReference type="NCBI Taxonomy" id="1675036"/>
    <lineage>
        <taxon>Bacteria</taxon>
        <taxon>Bacillati</taxon>
        <taxon>Bacillota</taxon>
        <taxon>Negativicutes</taxon>
        <taxon>Veillonellales</taxon>
        <taxon>Veillonellaceae</taxon>
        <taxon>Megasphaera</taxon>
    </lineage>
</organism>